<name>A0A919FI96_9MICO</name>
<gene>
    <name evidence="2" type="ORF">GCM10017772_04690</name>
</gene>
<dbReference type="EMBL" id="BNAS01000001">
    <property type="protein sequence ID" value="GHH65810.1"/>
    <property type="molecule type" value="Genomic_DNA"/>
</dbReference>
<evidence type="ECO:0000313" key="3">
    <source>
        <dbReference type="Proteomes" id="UP000627369"/>
    </source>
</evidence>
<keyword evidence="1" id="KW-1133">Transmembrane helix</keyword>
<evidence type="ECO:0000256" key="1">
    <source>
        <dbReference type="SAM" id="Phobius"/>
    </source>
</evidence>
<sequence length="191" mass="18583">MNCGLLSPTSPDVDPGLILLLATACLVAGAMFLLIARKRHRATAALVLILVAGVTVALSPGASAPAAAADCATADNSLAVTQTSTSEGLAPGVAPVPITGLAVNKGTDSTYIAAVTVEITSVTADPGAPAGACGVGDYLLLDTTMAVGKTLGPGGTAPFGGASIGFADKTTNQDACQHATVHLLYTANPGG</sequence>
<reference evidence="2" key="1">
    <citation type="journal article" date="2014" name="Int. J. Syst. Evol. Microbiol.">
        <title>Complete genome sequence of Corynebacterium casei LMG S-19264T (=DSM 44701T), isolated from a smear-ripened cheese.</title>
        <authorList>
            <consortium name="US DOE Joint Genome Institute (JGI-PGF)"/>
            <person name="Walter F."/>
            <person name="Albersmeier A."/>
            <person name="Kalinowski J."/>
            <person name="Ruckert C."/>
        </authorList>
    </citation>
    <scope>NUCLEOTIDE SEQUENCE</scope>
    <source>
        <strain evidence="2">CGMCC 4.7398</strain>
    </source>
</reference>
<proteinExistence type="predicted"/>
<dbReference type="AlphaFoldDB" id="A0A919FI96"/>
<comment type="caution">
    <text evidence="2">The sequence shown here is derived from an EMBL/GenBank/DDBJ whole genome shotgun (WGS) entry which is preliminary data.</text>
</comment>
<keyword evidence="1" id="KW-0472">Membrane</keyword>
<evidence type="ECO:0000313" key="2">
    <source>
        <dbReference type="EMBL" id="GHH65810.1"/>
    </source>
</evidence>
<keyword evidence="3" id="KW-1185">Reference proteome</keyword>
<protein>
    <recommendedName>
        <fullName evidence="4">LPXTG-motif cell wall-anchored protein</fullName>
    </recommendedName>
</protein>
<feature type="transmembrane region" description="Helical" evidence="1">
    <location>
        <begin position="16"/>
        <end position="36"/>
    </location>
</feature>
<evidence type="ECO:0008006" key="4">
    <source>
        <dbReference type="Google" id="ProtNLM"/>
    </source>
</evidence>
<organism evidence="2 3">
    <name type="scientific">Promicromonospora soli</name>
    <dbReference type="NCBI Taxonomy" id="2035533"/>
    <lineage>
        <taxon>Bacteria</taxon>
        <taxon>Bacillati</taxon>
        <taxon>Actinomycetota</taxon>
        <taxon>Actinomycetes</taxon>
        <taxon>Micrococcales</taxon>
        <taxon>Promicromonosporaceae</taxon>
        <taxon>Promicromonospora</taxon>
    </lineage>
</organism>
<accession>A0A919FI96</accession>
<dbReference type="Proteomes" id="UP000627369">
    <property type="component" value="Unassembled WGS sequence"/>
</dbReference>
<keyword evidence="1" id="KW-0812">Transmembrane</keyword>
<reference evidence="2" key="2">
    <citation type="submission" date="2020-09" db="EMBL/GenBank/DDBJ databases">
        <authorList>
            <person name="Sun Q."/>
            <person name="Zhou Y."/>
        </authorList>
    </citation>
    <scope>NUCLEOTIDE SEQUENCE</scope>
    <source>
        <strain evidence="2">CGMCC 4.7398</strain>
    </source>
</reference>
<feature type="transmembrane region" description="Helical" evidence="1">
    <location>
        <begin position="43"/>
        <end position="62"/>
    </location>
</feature>